<proteinExistence type="predicted"/>
<gene>
    <name evidence="1" type="ORF">ADINL_2893</name>
</gene>
<evidence type="ECO:0000313" key="2">
    <source>
        <dbReference type="Proteomes" id="UP000027318"/>
    </source>
</evidence>
<reference evidence="1 2" key="1">
    <citation type="journal article" date="2005" name="Int. J. Syst. Evol. Microbiol.">
        <title>Nitrincola lacisaponensis gen. nov., sp. nov., a novel alkaliphilic bacterium isolated from an alkaline, saline lake.</title>
        <authorList>
            <person name="Dimitriu P.A."/>
            <person name="Shukla S.K."/>
            <person name="Conradt J."/>
            <person name="Marquez M.C."/>
            <person name="Ventosa A."/>
            <person name="Maglia A."/>
            <person name="Peyton B.M."/>
            <person name="Pinkart H.C."/>
            <person name="Mormile M.R."/>
        </authorList>
    </citation>
    <scope>NUCLEOTIDE SEQUENCE [LARGE SCALE GENOMIC DNA]</scope>
    <source>
        <strain evidence="1 2">4CA</strain>
    </source>
</reference>
<name>A0A063XW53_9GAMM</name>
<organism evidence="1 2">
    <name type="scientific">Nitrincola lacisaponensis</name>
    <dbReference type="NCBI Taxonomy" id="267850"/>
    <lineage>
        <taxon>Bacteria</taxon>
        <taxon>Pseudomonadati</taxon>
        <taxon>Pseudomonadota</taxon>
        <taxon>Gammaproteobacteria</taxon>
        <taxon>Oceanospirillales</taxon>
        <taxon>Oceanospirillaceae</taxon>
        <taxon>Nitrincola</taxon>
    </lineage>
</organism>
<sequence>MVFVCNTLFLNMNIFISMDFQIFSAKSIWIALHNHGAG</sequence>
<dbReference type="STRING" id="267850.ADINL_2893"/>
<protein>
    <submittedName>
        <fullName evidence="1">Uncharacterized protein</fullName>
    </submittedName>
</protein>
<dbReference type="AlphaFoldDB" id="A0A063XW53"/>
<evidence type="ECO:0000313" key="1">
    <source>
        <dbReference type="EMBL" id="KDE38438.1"/>
    </source>
</evidence>
<keyword evidence="2" id="KW-1185">Reference proteome</keyword>
<accession>A0A063XW53</accession>
<dbReference type="Proteomes" id="UP000027318">
    <property type="component" value="Unassembled WGS sequence"/>
</dbReference>
<comment type="caution">
    <text evidence="1">The sequence shown here is derived from an EMBL/GenBank/DDBJ whole genome shotgun (WGS) entry which is preliminary data.</text>
</comment>
<dbReference type="EMBL" id="JMSZ01000042">
    <property type="protein sequence ID" value="KDE38438.1"/>
    <property type="molecule type" value="Genomic_DNA"/>
</dbReference>